<dbReference type="EMBL" id="QTSU01000001">
    <property type="protein sequence ID" value="RDZ29116.1"/>
    <property type="molecule type" value="Genomic_DNA"/>
</dbReference>
<reference evidence="2 3" key="1">
    <citation type="submission" date="2018-08" db="EMBL/GenBank/DDBJ databases">
        <title>Lysobacter sp. zong2l5, whole genome shotgun sequence.</title>
        <authorList>
            <person name="Zhang X."/>
            <person name="Feng G."/>
            <person name="Zhu H."/>
        </authorList>
    </citation>
    <scope>NUCLEOTIDE SEQUENCE [LARGE SCALE GENOMIC DNA]</scope>
    <source>
        <strain evidence="3">zong2l5</strain>
    </source>
</reference>
<dbReference type="InterPro" id="IPR029016">
    <property type="entry name" value="GAF-like_dom_sf"/>
</dbReference>
<feature type="domain" description="FHA" evidence="1">
    <location>
        <begin position="25"/>
        <end position="74"/>
    </location>
</feature>
<dbReference type="Pfam" id="PF00498">
    <property type="entry name" value="FHA"/>
    <property type="match status" value="1"/>
</dbReference>
<accession>A0A371K5A7</accession>
<dbReference type="InterPro" id="IPR003018">
    <property type="entry name" value="GAF"/>
</dbReference>
<dbReference type="Gene3D" id="3.30.450.40">
    <property type="match status" value="1"/>
</dbReference>
<dbReference type="SMART" id="SM00240">
    <property type="entry name" value="FHA"/>
    <property type="match status" value="1"/>
</dbReference>
<sequence>MPARLIAYPPEAAAITRWVAAGGRLRIGRAADCDLALEHSSVSRNHAELQHDGEHWQLRDLGSKNGSYADGIAVEQAPLRGPAWLRFGDVHCDFAEFTDQQSAGLRARQQQRRDFSLALTRRVEAQADHERLPDEVLRGVVELADCSRGFLLLAADGDDYAVRASVHLDPNQLGARVFGGSVGAVRRALSTRAPVVVNEVARSDWATERASIVDSGLKSLICLPLLDGPRTLGAIYADRRTAGEPITQFDLELLSAFAESAALWLLARRAVAELDDAPRWSTLVGGPAHTLP</sequence>
<protein>
    <submittedName>
        <fullName evidence="2">FHA domain-containing protein</fullName>
    </submittedName>
</protein>
<dbReference type="InterPro" id="IPR050923">
    <property type="entry name" value="Cell_Proc_Reg/RNA_Proc"/>
</dbReference>
<dbReference type="Gene3D" id="2.60.200.20">
    <property type="match status" value="1"/>
</dbReference>
<dbReference type="Pfam" id="PF01590">
    <property type="entry name" value="GAF"/>
    <property type="match status" value="1"/>
</dbReference>
<dbReference type="SUPFAM" id="SSF49879">
    <property type="entry name" value="SMAD/FHA domain"/>
    <property type="match status" value="1"/>
</dbReference>
<dbReference type="OrthoDB" id="5953293at2"/>
<keyword evidence="3" id="KW-1185">Reference proteome</keyword>
<dbReference type="SMART" id="SM00065">
    <property type="entry name" value="GAF"/>
    <property type="match status" value="1"/>
</dbReference>
<evidence type="ECO:0000313" key="2">
    <source>
        <dbReference type="EMBL" id="RDZ29116.1"/>
    </source>
</evidence>
<dbReference type="CDD" id="cd00060">
    <property type="entry name" value="FHA"/>
    <property type="match status" value="1"/>
</dbReference>
<proteinExistence type="predicted"/>
<organism evidence="2 3">
    <name type="scientific">Lysobacter silvisoli</name>
    <dbReference type="NCBI Taxonomy" id="2293254"/>
    <lineage>
        <taxon>Bacteria</taxon>
        <taxon>Pseudomonadati</taxon>
        <taxon>Pseudomonadota</taxon>
        <taxon>Gammaproteobacteria</taxon>
        <taxon>Lysobacterales</taxon>
        <taxon>Lysobacteraceae</taxon>
        <taxon>Lysobacter</taxon>
    </lineage>
</organism>
<dbReference type="RefSeq" id="WP_115858551.1">
    <property type="nucleotide sequence ID" value="NZ_QTSU01000001.1"/>
</dbReference>
<evidence type="ECO:0000259" key="1">
    <source>
        <dbReference type="PROSITE" id="PS50006"/>
    </source>
</evidence>
<dbReference type="Proteomes" id="UP000264492">
    <property type="component" value="Unassembled WGS sequence"/>
</dbReference>
<comment type="caution">
    <text evidence="2">The sequence shown here is derived from an EMBL/GenBank/DDBJ whole genome shotgun (WGS) entry which is preliminary data.</text>
</comment>
<dbReference type="InterPro" id="IPR000253">
    <property type="entry name" value="FHA_dom"/>
</dbReference>
<dbReference type="PANTHER" id="PTHR23308">
    <property type="entry name" value="NUCLEAR INHIBITOR OF PROTEIN PHOSPHATASE-1"/>
    <property type="match status" value="1"/>
</dbReference>
<dbReference type="PROSITE" id="PS50006">
    <property type="entry name" value="FHA_DOMAIN"/>
    <property type="match status" value="1"/>
</dbReference>
<name>A0A371K5A7_9GAMM</name>
<evidence type="ECO:0000313" key="3">
    <source>
        <dbReference type="Proteomes" id="UP000264492"/>
    </source>
</evidence>
<gene>
    <name evidence="2" type="ORF">DX914_08480</name>
</gene>
<dbReference type="InterPro" id="IPR008984">
    <property type="entry name" value="SMAD_FHA_dom_sf"/>
</dbReference>
<dbReference type="SUPFAM" id="SSF55781">
    <property type="entry name" value="GAF domain-like"/>
    <property type="match status" value="1"/>
</dbReference>
<dbReference type="AlphaFoldDB" id="A0A371K5A7"/>